<feature type="region of interest" description="Disordered" evidence="6">
    <location>
        <begin position="59"/>
        <end position="78"/>
    </location>
</feature>
<keyword evidence="4" id="KW-0804">Transcription</keyword>
<keyword evidence="5" id="KW-0539">Nucleus</keyword>
<dbReference type="InterPro" id="IPR001005">
    <property type="entry name" value="SANT/Myb"/>
</dbReference>
<dbReference type="GO" id="GO:0005634">
    <property type="term" value="C:nucleus"/>
    <property type="evidence" value="ECO:0007669"/>
    <property type="project" value="UniProtKB-SubCell"/>
</dbReference>
<dbReference type="GO" id="GO:0009739">
    <property type="term" value="P:response to gibberellin"/>
    <property type="evidence" value="ECO:0007669"/>
    <property type="project" value="TreeGrafter"/>
</dbReference>
<dbReference type="PANTHER" id="PTHR44191:SF4">
    <property type="entry name" value="OS01G0187900 PROTEIN"/>
    <property type="match status" value="1"/>
</dbReference>
<dbReference type="GO" id="GO:0003677">
    <property type="term" value="F:DNA binding"/>
    <property type="evidence" value="ECO:0007669"/>
    <property type="project" value="UniProtKB-KW"/>
</dbReference>
<dbReference type="Proteomes" id="UP000504607">
    <property type="component" value="Unplaced"/>
</dbReference>
<keyword evidence="3" id="KW-0238">DNA-binding</keyword>
<dbReference type="AlphaFoldDB" id="A0A6I9QML5"/>
<dbReference type="PROSITE" id="PS50090">
    <property type="entry name" value="MYB_LIKE"/>
    <property type="match status" value="1"/>
</dbReference>
<evidence type="ECO:0000256" key="1">
    <source>
        <dbReference type="ARBA" id="ARBA00004123"/>
    </source>
</evidence>
<dbReference type="GO" id="GO:0009723">
    <property type="term" value="P:response to ethylene"/>
    <property type="evidence" value="ECO:0007669"/>
    <property type="project" value="TreeGrafter"/>
</dbReference>
<dbReference type="InParanoid" id="A0A6I9QML5"/>
<evidence type="ECO:0000259" key="9">
    <source>
        <dbReference type="PROSITE" id="PS51294"/>
    </source>
</evidence>
<dbReference type="CDD" id="cd00167">
    <property type="entry name" value="SANT"/>
    <property type="match status" value="1"/>
</dbReference>
<reference evidence="11" key="1">
    <citation type="submission" date="2025-08" db="UniProtKB">
        <authorList>
            <consortium name="RefSeq"/>
        </authorList>
    </citation>
    <scope>IDENTIFICATION</scope>
</reference>
<gene>
    <name evidence="11" type="primary">LOC105036987</name>
</gene>
<evidence type="ECO:0000256" key="4">
    <source>
        <dbReference type="ARBA" id="ARBA00023163"/>
    </source>
</evidence>
<evidence type="ECO:0000313" key="11">
    <source>
        <dbReference type="RefSeq" id="XP_010911001.2"/>
    </source>
</evidence>
<dbReference type="Gene3D" id="1.10.10.60">
    <property type="entry name" value="Homeodomain-like"/>
    <property type="match status" value="1"/>
</dbReference>
<evidence type="ECO:0000259" key="8">
    <source>
        <dbReference type="PROSITE" id="PS51293"/>
    </source>
</evidence>
<sequence length="351" mass="37698">MTRRCSHCSNNGHNSRTCPTRAGGVRLFGVRLTDGVGSMKKSASMGSLYSAGASSIGGGGGGGCSPNPGSPSNDPLRDHQAAAAGYASDDAAHASCSSNCRNERKKGVPWTEEEHRMFLLGLQKLGKGDWRGIARNFVVSRTPTQVASHAQKYFIRQTNASRRKRRSSLFDMVPEMPTDQLPVLEERFMHQSPPNEPDNTNPRPALNLCQNQEPELAEPLTKNNPPPELNETMPYGDTLMPAVPAFYPAFIPVPYAFWPPDLTAPAKQVMGEMHEIVKPTPVVPKEPVNLDDVAGMSKLSIGEHVAGRMEPSALSLKLLGASGSRQSAFHLNPSVSGPDLSPSSSNAIHAV</sequence>
<dbReference type="FunCoup" id="A0A6I9QML5">
    <property type="interactions" value="22"/>
</dbReference>
<evidence type="ECO:0000313" key="10">
    <source>
        <dbReference type="Proteomes" id="UP000504607"/>
    </source>
</evidence>
<dbReference type="SMART" id="SM00717">
    <property type="entry name" value="SANT"/>
    <property type="match status" value="1"/>
</dbReference>
<dbReference type="InterPro" id="IPR006447">
    <property type="entry name" value="Myb_dom_plants"/>
</dbReference>
<organism evidence="10 11">
    <name type="scientific">Elaeis guineensis var. tenera</name>
    <name type="common">Oil palm</name>
    <dbReference type="NCBI Taxonomy" id="51953"/>
    <lineage>
        <taxon>Eukaryota</taxon>
        <taxon>Viridiplantae</taxon>
        <taxon>Streptophyta</taxon>
        <taxon>Embryophyta</taxon>
        <taxon>Tracheophyta</taxon>
        <taxon>Spermatophyta</taxon>
        <taxon>Magnoliopsida</taxon>
        <taxon>Liliopsida</taxon>
        <taxon>Arecaceae</taxon>
        <taxon>Arecoideae</taxon>
        <taxon>Cocoseae</taxon>
        <taxon>Elaeidinae</taxon>
        <taxon>Elaeis</taxon>
    </lineage>
</organism>
<accession>A0A6I9QML5</accession>
<evidence type="ECO:0000256" key="5">
    <source>
        <dbReference type="ARBA" id="ARBA00023242"/>
    </source>
</evidence>
<dbReference type="SUPFAM" id="SSF46689">
    <property type="entry name" value="Homeodomain-like"/>
    <property type="match status" value="1"/>
</dbReference>
<dbReference type="GO" id="GO:0006355">
    <property type="term" value="P:regulation of DNA-templated transcription"/>
    <property type="evidence" value="ECO:0007669"/>
    <property type="project" value="UniProtKB-ARBA"/>
</dbReference>
<dbReference type="InterPro" id="IPR052245">
    <property type="entry name" value="Plant_Stress_Dev_TF"/>
</dbReference>
<dbReference type="PROSITE" id="PS51293">
    <property type="entry name" value="SANT"/>
    <property type="match status" value="1"/>
</dbReference>
<evidence type="ECO:0000256" key="6">
    <source>
        <dbReference type="SAM" id="MobiDB-lite"/>
    </source>
</evidence>
<proteinExistence type="predicted"/>
<dbReference type="GO" id="GO:0009744">
    <property type="term" value="P:response to sucrose"/>
    <property type="evidence" value="ECO:0007669"/>
    <property type="project" value="UniProtKB-ARBA"/>
</dbReference>
<dbReference type="RefSeq" id="XP_010911001.2">
    <property type="nucleotide sequence ID" value="XM_010912699.2"/>
</dbReference>
<dbReference type="InterPro" id="IPR009057">
    <property type="entry name" value="Homeodomain-like_sf"/>
</dbReference>
<dbReference type="InterPro" id="IPR017884">
    <property type="entry name" value="SANT_dom"/>
</dbReference>
<dbReference type="OrthoDB" id="118550at2759"/>
<evidence type="ECO:0000256" key="2">
    <source>
        <dbReference type="ARBA" id="ARBA00023015"/>
    </source>
</evidence>
<keyword evidence="2" id="KW-0805">Transcription regulation</keyword>
<evidence type="ECO:0000256" key="3">
    <source>
        <dbReference type="ARBA" id="ARBA00023125"/>
    </source>
</evidence>
<feature type="domain" description="Myb-like" evidence="7">
    <location>
        <begin position="102"/>
        <end position="154"/>
    </location>
</feature>
<feature type="domain" description="HTH myb-type" evidence="9">
    <location>
        <begin position="102"/>
        <end position="158"/>
    </location>
</feature>
<comment type="subcellular location">
    <subcellularLocation>
        <location evidence="1">Nucleus</location>
    </subcellularLocation>
</comment>
<dbReference type="InterPro" id="IPR017930">
    <property type="entry name" value="Myb_dom"/>
</dbReference>
<evidence type="ECO:0000259" key="7">
    <source>
        <dbReference type="PROSITE" id="PS50090"/>
    </source>
</evidence>
<protein>
    <submittedName>
        <fullName evidence="11">Transcription factor MYBS3</fullName>
    </submittedName>
</protein>
<keyword evidence="10" id="KW-1185">Reference proteome</keyword>
<dbReference type="PROSITE" id="PS51294">
    <property type="entry name" value="HTH_MYB"/>
    <property type="match status" value="1"/>
</dbReference>
<feature type="domain" description="SANT" evidence="8">
    <location>
        <begin position="110"/>
        <end position="158"/>
    </location>
</feature>
<dbReference type="PANTHER" id="PTHR44191">
    <property type="entry name" value="TRANSCRIPTION FACTOR KUA1"/>
    <property type="match status" value="1"/>
</dbReference>
<dbReference type="Pfam" id="PF00249">
    <property type="entry name" value="Myb_DNA-binding"/>
    <property type="match status" value="1"/>
</dbReference>
<dbReference type="FunFam" id="1.10.10.60:FF:000009">
    <property type="entry name" value="transcription factor MYB1R1"/>
    <property type="match status" value="1"/>
</dbReference>
<name>A0A6I9QML5_ELAGV</name>
<dbReference type="NCBIfam" id="TIGR01557">
    <property type="entry name" value="myb_SHAQKYF"/>
    <property type="match status" value="1"/>
</dbReference>